<accession>A0A660E1V0</accession>
<dbReference type="RefSeq" id="WP_130851790.1">
    <property type="nucleotide sequence ID" value="NZ_UYIG01000113.1"/>
</dbReference>
<evidence type="ECO:0000313" key="5">
    <source>
        <dbReference type="Proteomes" id="UP000289996"/>
    </source>
</evidence>
<dbReference type="GO" id="GO:0003677">
    <property type="term" value="F:DNA binding"/>
    <property type="evidence" value="ECO:0007669"/>
    <property type="project" value="UniProtKB-UniRule"/>
</dbReference>
<keyword evidence="5" id="KW-1185">Reference proteome</keyword>
<protein>
    <recommendedName>
        <fullName evidence="3">HTH tetR-type domain-containing protein</fullName>
    </recommendedName>
</protein>
<dbReference type="InterPro" id="IPR009057">
    <property type="entry name" value="Homeodomain-like_sf"/>
</dbReference>
<sequence length="180" mass="20793">MADRRIIRTEQQITDIFFTKLATKPLSKISVSEITRAANINRSTFYLHYQDVFDLYQQVTQTLINDLAQVFDTTYPDDEVPLAFLTLAENILTYLQNHQHAFKILLKAENSANFIDQIRQLFINKVIEKEHISANNHDYIIDVNYNVNGALGVITAWEKDELDCSIDVVIKRLAEIFAIL</sequence>
<dbReference type="AlphaFoldDB" id="A0A660E1V0"/>
<dbReference type="InterPro" id="IPR001647">
    <property type="entry name" value="HTH_TetR"/>
</dbReference>
<reference evidence="4 5" key="1">
    <citation type="submission" date="2018-11" db="EMBL/GenBank/DDBJ databases">
        <authorList>
            <person name="Wuyts S."/>
        </authorList>
    </citation>
    <scope>NUCLEOTIDE SEQUENCE [LARGE SCALE GENOMIC DNA]</scope>
    <source>
        <strain evidence="4">Lactobacillus mudanjiangensis AMBF249</strain>
    </source>
</reference>
<feature type="DNA-binding region" description="H-T-H motif" evidence="2">
    <location>
        <begin position="30"/>
        <end position="49"/>
    </location>
</feature>
<evidence type="ECO:0000256" key="2">
    <source>
        <dbReference type="PROSITE-ProRule" id="PRU00335"/>
    </source>
</evidence>
<gene>
    <name evidence="4" type="ORF">MUDAN_MDHGFNIF_02988</name>
</gene>
<dbReference type="EMBL" id="UYIG01000113">
    <property type="protein sequence ID" value="VDG28560.1"/>
    <property type="molecule type" value="Genomic_DNA"/>
</dbReference>
<name>A0A660E1V0_9LACO</name>
<dbReference type="Proteomes" id="UP000289996">
    <property type="component" value="Unassembled WGS sequence"/>
</dbReference>
<dbReference type="InterPro" id="IPR039532">
    <property type="entry name" value="TetR_C_Firmicutes"/>
</dbReference>
<proteinExistence type="predicted"/>
<dbReference type="PANTHER" id="PTHR43479:SF7">
    <property type="entry name" value="TETR-FAMILY TRANSCRIPTIONAL REGULATOR"/>
    <property type="match status" value="1"/>
</dbReference>
<organism evidence="4 5">
    <name type="scientific">Lactiplantibacillus mudanjiangensis</name>
    <dbReference type="NCBI Taxonomy" id="1296538"/>
    <lineage>
        <taxon>Bacteria</taxon>
        <taxon>Bacillati</taxon>
        <taxon>Bacillota</taxon>
        <taxon>Bacilli</taxon>
        <taxon>Lactobacillales</taxon>
        <taxon>Lactobacillaceae</taxon>
        <taxon>Lactiplantibacillus</taxon>
    </lineage>
</organism>
<keyword evidence="1 2" id="KW-0238">DNA-binding</keyword>
<dbReference type="InterPro" id="IPR050624">
    <property type="entry name" value="HTH-type_Tx_Regulator"/>
</dbReference>
<dbReference type="SUPFAM" id="SSF46689">
    <property type="entry name" value="Homeodomain-like"/>
    <property type="match status" value="1"/>
</dbReference>
<evidence type="ECO:0000256" key="1">
    <source>
        <dbReference type="ARBA" id="ARBA00023125"/>
    </source>
</evidence>
<dbReference type="OrthoDB" id="9810250at2"/>
<dbReference type="PANTHER" id="PTHR43479">
    <property type="entry name" value="ACREF/ENVCD OPERON REPRESSOR-RELATED"/>
    <property type="match status" value="1"/>
</dbReference>
<dbReference type="Pfam" id="PF14278">
    <property type="entry name" value="TetR_C_8"/>
    <property type="match status" value="1"/>
</dbReference>
<feature type="domain" description="HTH tetR-type" evidence="3">
    <location>
        <begin position="7"/>
        <end position="67"/>
    </location>
</feature>
<dbReference type="PROSITE" id="PS50977">
    <property type="entry name" value="HTH_TETR_2"/>
    <property type="match status" value="1"/>
</dbReference>
<evidence type="ECO:0000259" key="3">
    <source>
        <dbReference type="PROSITE" id="PS50977"/>
    </source>
</evidence>
<evidence type="ECO:0000313" key="4">
    <source>
        <dbReference type="EMBL" id="VDG28560.1"/>
    </source>
</evidence>
<dbReference type="Gene3D" id="1.10.357.10">
    <property type="entry name" value="Tetracycline Repressor, domain 2"/>
    <property type="match status" value="1"/>
</dbReference>